<evidence type="ECO:0000256" key="1">
    <source>
        <dbReference type="ARBA" id="ARBA00006129"/>
    </source>
</evidence>
<dbReference type="Pfam" id="PF02543">
    <property type="entry name" value="Carbam_trans_N"/>
    <property type="match status" value="2"/>
</dbReference>
<dbReference type="Pfam" id="PF16861">
    <property type="entry name" value="Carbam_trans_C"/>
    <property type="match status" value="1"/>
</dbReference>
<dbReference type="Gene3D" id="3.90.870.20">
    <property type="entry name" value="Carbamoyltransferase, C-terminal domain"/>
    <property type="match status" value="1"/>
</dbReference>
<dbReference type="Gene3D" id="3.30.420.40">
    <property type="match status" value="2"/>
</dbReference>
<dbReference type="PANTHER" id="PTHR34847">
    <property type="entry name" value="NODULATION PROTEIN U"/>
    <property type="match status" value="1"/>
</dbReference>
<name>A0ABV9TU46_9ACTN</name>
<feature type="domain" description="Carbamoyltransferase C-terminal" evidence="3">
    <location>
        <begin position="372"/>
        <end position="540"/>
    </location>
</feature>
<evidence type="ECO:0000313" key="5">
    <source>
        <dbReference type="Proteomes" id="UP001595872"/>
    </source>
</evidence>
<evidence type="ECO:0000259" key="2">
    <source>
        <dbReference type="Pfam" id="PF02543"/>
    </source>
</evidence>
<evidence type="ECO:0000313" key="4">
    <source>
        <dbReference type="EMBL" id="MFC4907184.1"/>
    </source>
</evidence>
<dbReference type="InterPro" id="IPR051338">
    <property type="entry name" value="NodU/CmcH_Carbamoyltrnsfr"/>
</dbReference>
<proteinExistence type="inferred from homology"/>
<feature type="domain" description="Carbamoyltransferase" evidence="2">
    <location>
        <begin position="2"/>
        <end position="74"/>
    </location>
</feature>
<reference evidence="5" key="1">
    <citation type="journal article" date="2019" name="Int. J. Syst. Evol. Microbiol.">
        <title>The Global Catalogue of Microorganisms (GCM) 10K type strain sequencing project: providing services to taxonomists for standard genome sequencing and annotation.</title>
        <authorList>
            <consortium name="The Broad Institute Genomics Platform"/>
            <consortium name="The Broad Institute Genome Sequencing Center for Infectious Disease"/>
            <person name="Wu L."/>
            <person name="Ma J."/>
        </authorList>
    </citation>
    <scope>NUCLEOTIDE SEQUENCE [LARGE SCALE GENOMIC DNA]</scope>
    <source>
        <strain evidence="5">KLKA75</strain>
    </source>
</reference>
<dbReference type="InterPro" id="IPR038152">
    <property type="entry name" value="Carbam_trans_C_sf"/>
</dbReference>
<dbReference type="EMBL" id="JBHSIT010000002">
    <property type="protein sequence ID" value="MFC4907184.1"/>
    <property type="molecule type" value="Genomic_DNA"/>
</dbReference>
<feature type="domain" description="Carbamoyltransferase" evidence="2">
    <location>
        <begin position="118"/>
        <end position="323"/>
    </location>
</feature>
<dbReference type="SUPFAM" id="SSF55821">
    <property type="entry name" value="YrdC/RibB"/>
    <property type="match status" value="1"/>
</dbReference>
<organism evidence="4 5">
    <name type="scientific">Actinomadura gamaensis</name>
    <dbReference type="NCBI Taxonomy" id="1763541"/>
    <lineage>
        <taxon>Bacteria</taxon>
        <taxon>Bacillati</taxon>
        <taxon>Actinomycetota</taxon>
        <taxon>Actinomycetes</taxon>
        <taxon>Streptosporangiales</taxon>
        <taxon>Thermomonosporaceae</taxon>
        <taxon>Actinomadura</taxon>
    </lineage>
</organism>
<dbReference type="SUPFAM" id="SSF53067">
    <property type="entry name" value="Actin-like ATPase domain"/>
    <property type="match status" value="1"/>
</dbReference>
<keyword evidence="5" id="KW-1185">Reference proteome</keyword>
<dbReference type="PANTHER" id="PTHR34847:SF1">
    <property type="entry name" value="NODULATION PROTEIN U"/>
    <property type="match status" value="1"/>
</dbReference>
<dbReference type="CDD" id="cd24098">
    <property type="entry name" value="ASKHA_NBD_TobZ_N"/>
    <property type="match status" value="1"/>
</dbReference>
<comment type="similarity">
    <text evidence="1">Belongs to the NodU/CmcH family.</text>
</comment>
<gene>
    <name evidence="4" type="ORF">ACFPCY_07630</name>
</gene>
<sequence>MRVLGINAVFHDPAAALVVDGRVVAAAEEERFSRRKHGKRPYAFSAWELPERSARWCLEVAGLEPGDLDAVAYSYDPALVEPGLAGHEGQWERLRTLYAQRAPYMLADALPGLDPGIVRFVPHHAAHAASAALAAPRPGEGDVLVLDGRGESHSHLAGRYGDDGLTTFAAQRLPHSLGLMYEDLTEHLGFLRSCDEYKVMALASYGEPRLAGEMRDLVRATGDGGFEVARIDWSSLAKARPADGEWTSDHADLAASVQQRLEEVLIDLAAWLHARTGSRRLSLAGGVALNCVANSRLLRDGPYDEVWVQPAAGDSGTALGAALHAAHAEGDRIEAMPGADLGRSWTDAEIAARLDEARVPYDRPRDLAATVAEALARNEVVAWFQGRSEYGPRALGHRSLLAHPGDPGNVYRLNAVKGRETFRPIAPMVALDHATEIFDGPVPSPYMLFVHDVRPEWRDRIPAVVHVDGTARVQTVAREDEPLVAGVLEEFRVRTGLPVLVNTSLNTAGRPMVDDPRDALECFGSAPVDMLVLGPFVVRRGEVFAR</sequence>
<dbReference type="InterPro" id="IPR031730">
    <property type="entry name" value="Carbam_trans_C"/>
</dbReference>
<dbReference type="InterPro" id="IPR043129">
    <property type="entry name" value="ATPase_NBD"/>
</dbReference>
<dbReference type="Proteomes" id="UP001595872">
    <property type="component" value="Unassembled WGS sequence"/>
</dbReference>
<evidence type="ECO:0000259" key="3">
    <source>
        <dbReference type="Pfam" id="PF16861"/>
    </source>
</evidence>
<comment type="caution">
    <text evidence="4">The sequence shown here is derived from an EMBL/GenBank/DDBJ whole genome shotgun (WGS) entry which is preliminary data.</text>
</comment>
<accession>A0ABV9TU46</accession>
<dbReference type="InterPro" id="IPR003696">
    <property type="entry name" value="Carbtransf_dom"/>
</dbReference>
<dbReference type="InterPro" id="IPR017945">
    <property type="entry name" value="DHBP_synth_RibB-like_a/b_dom"/>
</dbReference>
<protein>
    <submittedName>
        <fullName evidence="4">Carbamoyltransferase</fullName>
    </submittedName>
</protein>
<dbReference type="RefSeq" id="WP_378252923.1">
    <property type="nucleotide sequence ID" value="NZ_JBHSIT010000002.1"/>
</dbReference>